<evidence type="ECO:0000313" key="2">
    <source>
        <dbReference type="Proteomes" id="UP001596058"/>
    </source>
</evidence>
<proteinExistence type="predicted"/>
<accession>A0ABW1D6T7</accession>
<comment type="caution">
    <text evidence="1">The sequence shown here is derived from an EMBL/GenBank/DDBJ whole genome shotgun (WGS) entry which is preliminary data.</text>
</comment>
<dbReference type="RefSeq" id="WP_379522555.1">
    <property type="nucleotide sequence ID" value="NZ_JBHSPA010000089.1"/>
</dbReference>
<organism evidence="1 2">
    <name type="scientific">Nonomuraea insulae</name>
    <dbReference type="NCBI Taxonomy" id="1616787"/>
    <lineage>
        <taxon>Bacteria</taxon>
        <taxon>Bacillati</taxon>
        <taxon>Actinomycetota</taxon>
        <taxon>Actinomycetes</taxon>
        <taxon>Streptosporangiales</taxon>
        <taxon>Streptosporangiaceae</taxon>
        <taxon>Nonomuraea</taxon>
    </lineage>
</organism>
<evidence type="ECO:0000313" key="1">
    <source>
        <dbReference type="EMBL" id="MFC5833127.1"/>
    </source>
</evidence>
<name>A0ABW1D6T7_9ACTN</name>
<gene>
    <name evidence="1" type="ORF">ACFPZ3_55545</name>
</gene>
<reference evidence="2" key="1">
    <citation type="journal article" date="2019" name="Int. J. Syst. Evol. Microbiol.">
        <title>The Global Catalogue of Microorganisms (GCM) 10K type strain sequencing project: providing services to taxonomists for standard genome sequencing and annotation.</title>
        <authorList>
            <consortium name="The Broad Institute Genomics Platform"/>
            <consortium name="The Broad Institute Genome Sequencing Center for Infectious Disease"/>
            <person name="Wu L."/>
            <person name="Ma J."/>
        </authorList>
    </citation>
    <scope>NUCLEOTIDE SEQUENCE [LARGE SCALE GENOMIC DNA]</scope>
    <source>
        <strain evidence="2">CCUG 53903</strain>
    </source>
</reference>
<protein>
    <submittedName>
        <fullName evidence="1">Uncharacterized protein</fullName>
    </submittedName>
</protein>
<keyword evidence="2" id="KW-1185">Reference proteome</keyword>
<dbReference type="Proteomes" id="UP001596058">
    <property type="component" value="Unassembled WGS sequence"/>
</dbReference>
<sequence>MALIGVITIVGAEKWRNPDDAPFSCAAPLIPSFNGGLLPKESPTAN</sequence>
<dbReference type="EMBL" id="JBHSPA010000089">
    <property type="protein sequence ID" value="MFC5833127.1"/>
    <property type="molecule type" value="Genomic_DNA"/>
</dbReference>